<keyword evidence="5" id="KW-0680">Restriction system</keyword>
<dbReference type="PROSITE" id="PS00092">
    <property type="entry name" value="N6_MTASE"/>
    <property type="match status" value="1"/>
</dbReference>
<dbReference type="GO" id="GO:0009007">
    <property type="term" value="F:site-specific DNA-methyltransferase (adenine-specific) activity"/>
    <property type="evidence" value="ECO:0007669"/>
    <property type="project" value="UniProtKB-EC"/>
</dbReference>
<evidence type="ECO:0000259" key="9">
    <source>
        <dbReference type="Pfam" id="PF12950"/>
    </source>
</evidence>
<keyword evidence="3" id="KW-0808">Transferase</keyword>
<evidence type="ECO:0000256" key="6">
    <source>
        <dbReference type="ARBA" id="ARBA00023125"/>
    </source>
</evidence>
<evidence type="ECO:0000256" key="7">
    <source>
        <dbReference type="ARBA" id="ARBA00047942"/>
    </source>
</evidence>
<dbReference type="GO" id="GO:0009307">
    <property type="term" value="P:DNA restriction-modification system"/>
    <property type="evidence" value="ECO:0007669"/>
    <property type="project" value="UniProtKB-KW"/>
</dbReference>
<evidence type="ECO:0000313" key="13">
    <source>
        <dbReference type="Proteomes" id="UP000029707"/>
    </source>
</evidence>
<dbReference type="InterPro" id="IPR050953">
    <property type="entry name" value="N4_N6_ade-DNA_methylase"/>
</dbReference>
<dbReference type="Gene3D" id="3.90.220.10">
    <property type="entry name" value="Adenine-n6-DNA-methyltransferase Taqi, Chain A, domain 2"/>
    <property type="match status" value="1"/>
</dbReference>
<dbReference type="EC" id="2.1.1.72" evidence="1"/>
<protein>
    <recommendedName>
        <fullName evidence="1">site-specific DNA-methyltransferase (adenine-specific)</fullName>
        <ecNumber evidence="1">2.1.1.72</ecNumber>
    </recommendedName>
</protein>
<dbReference type="Pfam" id="PF12950">
    <property type="entry name" value="TaqI_C"/>
    <property type="match status" value="1"/>
</dbReference>
<dbReference type="PANTHER" id="PTHR33841:SF1">
    <property type="entry name" value="DNA METHYLTRANSFERASE A"/>
    <property type="match status" value="1"/>
</dbReference>
<evidence type="ECO:0000259" key="11">
    <source>
        <dbReference type="Pfam" id="PF25120"/>
    </source>
</evidence>
<evidence type="ECO:0000256" key="4">
    <source>
        <dbReference type="ARBA" id="ARBA00022691"/>
    </source>
</evidence>
<evidence type="ECO:0000259" key="8">
    <source>
        <dbReference type="Pfam" id="PF07669"/>
    </source>
</evidence>
<dbReference type="Pfam" id="PF25120">
    <property type="entry name" value="DUF7814"/>
    <property type="match status" value="1"/>
</dbReference>
<dbReference type="OrthoDB" id="9761012at2"/>
<feature type="domain" description="DUF7149" evidence="10">
    <location>
        <begin position="7"/>
        <end position="289"/>
    </location>
</feature>
<dbReference type="PRINTS" id="PR00507">
    <property type="entry name" value="N12N6MTFRASE"/>
</dbReference>
<name>A0A4U8TRR8_9HELI</name>
<accession>A0A4U8TRR8</accession>
<feature type="domain" description="DUF7814" evidence="11">
    <location>
        <begin position="292"/>
        <end position="512"/>
    </location>
</feature>
<dbReference type="Gene3D" id="3.40.50.150">
    <property type="entry name" value="Vaccinia Virus protein VP39"/>
    <property type="match status" value="2"/>
</dbReference>
<dbReference type="PANTHER" id="PTHR33841">
    <property type="entry name" value="DNA METHYLTRANSFERASE YEEA-RELATED"/>
    <property type="match status" value="1"/>
</dbReference>
<keyword evidence="6" id="KW-0238">DNA-binding</keyword>
<feature type="domain" description="Type II methyltransferase M.TaqI-like" evidence="8">
    <location>
        <begin position="680"/>
        <end position="997"/>
    </location>
</feature>
<organism evidence="12 13">
    <name type="scientific">Helicobacter japonicus</name>
    <dbReference type="NCBI Taxonomy" id="425400"/>
    <lineage>
        <taxon>Bacteria</taxon>
        <taxon>Pseudomonadati</taxon>
        <taxon>Campylobacterota</taxon>
        <taxon>Epsilonproteobacteria</taxon>
        <taxon>Campylobacterales</taxon>
        <taxon>Helicobacteraceae</taxon>
        <taxon>Helicobacter</taxon>
    </lineage>
</organism>
<keyword evidence="2 12" id="KW-0489">Methyltransferase</keyword>
<dbReference type="GO" id="GO:0032259">
    <property type="term" value="P:methylation"/>
    <property type="evidence" value="ECO:0007669"/>
    <property type="project" value="UniProtKB-KW"/>
</dbReference>
<sequence length="1274" mass="148163">MHISLFNPKDFFNPFYYNKEIKVDELLGFVKALKKYKQDLGEAQAIDAGERHIVAQTLKPFLESLNFETKIEQNQEGAAKNSAIDLAIFGCKNESVKNEMQIEVIFEAKDSAQNKGNFPSLINNHTANASCKALYETILYYFRERELGNNSLKFIILCDFYHFYFIRSSEFESLFYQNKIIRHFYTNFTDKDSLFKGNTKEFYQELSKILDSDKYKNSFKKQSLFEREENGDYSYAPHLKALHLDLSPLLQGEILNAHIDENFINDNFTTLKPLFKAFHSDFLLGNFNPNDANSLSDKFYKELLYILGLCERDEKGKTIKEKSQGARFIKESQESLEHKGTLFYATQKVLQNKFPDEPHKSDFESTLSLMILWLNRMLFLKLIEANLVRFNGGNKTLKFLNFHKIPTFSTLNTLFFEVLAKKDRDNGGFSYLPYLNSSLFNRNEKEKALCEISALDDTLTLAYFEKTSLRDKNCKPLKGENKLLAYLFKFLDAFDFGAQESESELSAQKDLINSSVLGLVFEKLNGYKEGSFYTPSFITSYMCEESLHRVVVEKFNAKFKEWNVRNIEELAEEIHGQIRKDRTNKEVFKSQCKDILQSVRICDPAVGSGHFLVSALNTMISIYDTLGLFENYFFIELENDELRVRDRLDNLIEYQRPNNENEAHKVQMELFELKKSIIENNLFGVDINPNSCEITKLRLWIELLKHSYYLNYTTSHDSKIHRLETLPNIDINIKCGNSLISRFSLQDTLKTIPNIARQINDYKDLVKDYKEPQNAKFHISKDEIYSKIESIKRTFSLTLKDPKTKKELDKAIKNHIVQYGNFLLDNESLLDALSLGHSNLFNDEVVQQLTKKQEAEASVSFGKITLLRNKLNLALSGKEYKDAFEWRFEFPEVLDSNGDFLGFDLVIGNPPYIDYRDINKNTLNKTKHYTINKDSNRPNIFCYFIERGIDVLTQNGILAFINPIAMLQANFAYGTRKLLLEKGCIDYIVDCSYIKVFDSASTYTMMWGFSKNKPQNCANVMVWQDNEFKYSHSIKSYLDNEHFIINISKNKINFKKNDYTALEELGTLKWGTSQSGYGKKKITLEDFSKLNRVKQKDYKPIIQTADIKRYFIDWQEEYIPIEIYSQSIQSDFNKPKIVIARMTKKIQASFDVNKFYMGKATLIVDLKLNPCYILGILNSKLASFWYLYHFETTHLASGYLRYDIPYLKQLPIPKITKANQNIVDRIITLVDEILNLKAKDSATNTNDLEAQIDTLVYKLYSLTNDEIQKIETHN</sequence>
<evidence type="ECO:0000256" key="1">
    <source>
        <dbReference type="ARBA" id="ARBA00011900"/>
    </source>
</evidence>
<dbReference type="InterPro" id="IPR025931">
    <property type="entry name" value="TaqI_C"/>
</dbReference>
<evidence type="ECO:0000313" key="12">
    <source>
        <dbReference type="EMBL" id="TLE03410.1"/>
    </source>
</evidence>
<dbReference type="InterPro" id="IPR023135">
    <property type="entry name" value="N6_DNA_MeTrfase_TaqI_C"/>
</dbReference>
<dbReference type="Pfam" id="PF07669">
    <property type="entry name" value="Eco57I"/>
    <property type="match status" value="1"/>
</dbReference>
<dbReference type="Pfam" id="PF23653">
    <property type="entry name" value="DUF7149"/>
    <property type="match status" value="1"/>
</dbReference>
<evidence type="ECO:0000256" key="5">
    <source>
        <dbReference type="ARBA" id="ARBA00022747"/>
    </source>
</evidence>
<dbReference type="InterPro" id="IPR056716">
    <property type="entry name" value="DUF7814"/>
</dbReference>
<dbReference type="InterPro" id="IPR011639">
    <property type="entry name" value="MethylTrfase_TaqI-like_dom"/>
</dbReference>
<dbReference type="STRING" id="425400.LS65_05915"/>
<dbReference type="EMBL" id="JRMQ02000001">
    <property type="protein sequence ID" value="TLE03410.1"/>
    <property type="molecule type" value="Genomic_DNA"/>
</dbReference>
<dbReference type="InterPro" id="IPR002052">
    <property type="entry name" value="DNA_methylase_N6_adenine_CS"/>
</dbReference>
<dbReference type="AlphaFoldDB" id="A0A4U8TRR8"/>
<gene>
    <name evidence="12" type="ORF">LS65_001170</name>
</gene>
<evidence type="ECO:0000259" key="10">
    <source>
        <dbReference type="Pfam" id="PF23653"/>
    </source>
</evidence>
<evidence type="ECO:0000256" key="2">
    <source>
        <dbReference type="ARBA" id="ARBA00022603"/>
    </source>
</evidence>
<keyword evidence="4" id="KW-0949">S-adenosyl-L-methionine</keyword>
<feature type="domain" description="TaqI-like C-terminal specificity" evidence="9">
    <location>
        <begin position="1100"/>
        <end position="1212"/>
    </location>
</feature>
<dbReference type="InterPro" id="IPR055573">
    <property type="entry name" value="DUF7149"/>
</dbReference>
<dbReference type="GO" id="GO:0003677">
    <property type="term" value="F:DNA binding"/>
    <property type="evidence" value="ECO:0007669"/>
    <property type="project" value="UniProtKB-KW"/>
</dbReference>
<keyword evidence="13" id="KW-1185">Reference proteome</keyword>
<dbReference type="Proteomes" id="UP000029707">
    <property type="component" value="Unassembled WGS sequence"/>
</dbReference>
<dbReference type="RefSeq" id="WP_034362340.1">
    <property type="nucleotide sequence ID" value="NZ_CAJUDB010000008.1"/>
</dbReference>
<reference evidence="12 13" key="1">
    <citation type="journal article" date="2014" name="Genome Announc.">
        <title>Draft genome sequences of eight enterohepatic helicobacter species isolated from both laboratory and wild rodents.</title>
        <authorList>
            <person name="Sheh A."/>
            <person name="Shen Z."/>
            <person name="Fox J.G."/>
        </authorList>
    </citation>
    <scope>NUCLEOTIDE SEQUENCE [LARGE SCALE GENOMIC DNA]</scope>
    <source>
        <strain evidence="12 13">MIT 01-6451</strain>
    </source>
</reference>
<comment type="catalytic activity">
    <reaction evidence="7">
        <text>a 2'-deoxyadenosine in DNA + S-adenosyl-L-methionine = an N(6)-methyl-2'-deoxyadenosine in DNA + S-adenosyl-L-homocysteine + H(+)</text>
        <dbReference type="Rhea" id="RHEA:15197"/>
        <dbReference type="Rhea" id="RHEA-COMP:12418"/>
        <dbReference type="Rhea" id="RHEA-COMP:12419"/>
        <dbReference type="ChEBI" id="CHEBI:15378"/>
        <dbReference type="ChEBI" id="CHEBI:57856"/>
        <dbReference type="ChEBI" id="CHEBI:59789"/>
        <dbReference type="ChEBI" id="CHEBI:90615"/>
        <dbReference type="ChEBI" id="CHEBI:90616"/>
        <dbReference type="EC" id="2.1.1.72"/>
    </reaction>
</comment>
<evidence type="ECO:0000256" key="3">
    <source>
        <dbReference type="ARBA" id="ARBA00022679"/>
    </source>
</evidence>
<comment type="caution">
    <text evidence="12">The sequence shown here is derived from an EMBL/GenBank/DDBJ whole genome shotgun (WGS) entry which is preliminary data.</text>
</comment>
<proteinExistence type="predicted"/>
<dbReference type="InterPro" id="IPR029063">
    <property type="entry name" value="SAM-dependent_MTases_sf"/>
</dbReference>
<dbReference type="SUPFAM" id="SSF53335">
    <property type="entry name" value="S-adenosyl-L-methionine-dependent methyltransferases"/>
    <property type="match status" value="1"/>
</dbReference>